<reference evidence="1" key="1">
    <citation type="submission" date="2020-03" db="EMBL/GenBank/DDBJ databases">
        <title>The deep terrestrial virosphere.</title>
        <authorList>
            <person name="Holmfeldt K."/>
            <person name="Nilsson E."/>
            <person name="Simone D."/>
            <person name="Lopez-Fernandez M."/>
            <person name="Wu X."/>
            <person name="de Brujin I."/>
            <person name="Lundin D."/>
            <person name="Andersson A."/>
            <person name="Bertilsson S."/>
            <person name="Dopson M."/>
        </authorList>
    </citation>
    <scope>NUCLEOTIDE SEQUENCE</scope>
    <source>
        <strain evidence="1">TM448A00147</strain>
        <strain evidence="2">TM448B00305</strain>
    </source>
</reference>
<protein>
    <submittedName>
        <fullName evidence="1">Uncharacterized protein</fullName>
    </submittedName>
</protein>
<dbReference type="EMBL" id="MT144608">
    <property type="protein sequence ID" value="QJH94912.1"/>
    <property type="molecule type" value="Genomic_DNA"/>
</dbReference>
<proteinExistence type="predicted"/>
<sequence>MSDQSEQVTALELMRRGGTWLGAVRNRIKWMRCFGNGESVTWGSTDVLEPPLMIREIEELAAEAAAAVMNEASDILDAERAAHAEAKKEHLEVLDKLHTAKIAAGKLHTMYIRGECGRRAELDWLLEAFGYTGRMS</sequence>
<dbReference type="AlphaFoldDB" id="A0A6H1ZBW9"/>
<organism evidence="1">
    <name type="scientific">viral metagenome</name>
    <dbReference type="NCBI Taxonomy" id="1070528"/>
    <lineage>
        <taxon>unclassified sequences</taxon>
        <taxon>metagenomes</taxon>
        <taxon>organismal metagenomes</taxon>
    </lineage>
</organism>
<gene>
    <name evidence="1" type="ORF">TM448A00147_0024</name>
    <name evidence="2" type="ORF">TM448B00305_0033</name>
</gene>
<evidence type="ECO:0000313" key="2">
    <source>
        <dbReference type="EMBL" id="QJH94912.1"/>
    </source>
</evidence>
<evidence type="ECO:0000313" key="1">
    <source>
        <dbReference type="EMBL" id="QJA44765.1"/>
    </source>
</evidence>
<accession>A0A6H1ZBW9</accession>
<name>A0A6H1ZBW9_9ZZZZ</name>
<dbReference type="EMBL" id="MT143980">
    <property type="protein sequence ID" value="QJA44765.1"/>
    <property type="molecule type" value="Genomic_DNA"/>
</dbReference>